<gene>
    <name evidence="2" type="ORF">GCM10010319_49870</name>
</gene>
<dbReference type="Proteomes" id="UP001500063">
    <property type="component" value="Unassembled WGS sequence"/>
</dbReference>
<protein>
    <submittedName>
        <fullName evidence="2">Uncharacterized protein</fullName>
    </submittedName>
</protein>
<name>A0ABN0XJP8_9ACTN</name>
<accession>A0ABN0XJP8</accession>
<feature type="compositionally biased region" description="Polar residues" evidence="1">
    <location>
        <begin position="80"/>
        <end position="92"/>
    </location>
</feature>
<sequence>MKAVLSGDTATAAVPCGQPEPLTVAISITILSGGGLTITEGPYVENGALNSAAIVAPAKRPAGMALQSLSWTERMHSGRTPGTDSGNGMNEN</sequence>
<reference evidence="2 3" key="1">
    <citation type="journal article" date="2019" name="Int. J. Syst. Evol. Microbiol.">
        <title>The Global Catalogue of Microorganisms (GCM) 10K type strain sequencing project: providing services to taxonomists for standard genome sequencing and annotation.</title>
        <authorList>
            <consortium name="The Broad Institute Genomics Platform"/>
            <consortium name="The Broad Institute Genome Sequencing Center for Infectious Disease"/>
            <person name="Wu L."/>
            <person name="Ma J."/>
        </authorList>
    </citation>
    <scope>NUCLEOTIDE SEQUENCE [LARGE SCALE GENOMIC DNA]</scope>
    <source>
        <strain evidence="2 3">JCM 4565</strain>
    </source>
</reference>
<evidence type="ECO:0000256" key="1">
    <source>
        <dbReference type="SAM" id="MobiDB-lite"/>
    </source>
</evidence>
<organism evidence="2 3">
    <name type="scientific">Streptomyces blastmyceticus</name>
    <dbReference type="NCBI Taxonomy" id="68180"/>
    <lineage>
        <taxon>Bacteria</taxon>
        <taxon>Bacillati</taxon>
        <taxon>Actinomycetota</taxon>
        <taxon>Actinomycetes</taxon>
        <taxon>Kitasatosporales</taxon>
        <taxon>Streptomycetaceae</taxon>
        <taxon>Streptomyces</taxon>
    </lineage>
</organism>
<evidence type="ECO:0000313" key="3">
    <source>
        <dbReference type="Proteomes" id="UP001500063"/>
    </source>
</evidence>
<comment type="caution">
    <text evidence="2">The sequence shown here is derived from an EMBL/GenBank/DDBJ whole genome shotgun (WGS) entry which is preliminary data.</text>
</comment>
<evidence type="ECO:0000313" key="2">
    <source>
        <dbReference type="EMBL" id="GAA0365983.1"/>
    </source>
</evidence>
<feature type="region of interest" description="Disordered" evidence="1">
    <location>
        <begin position="69"/>
        <end position="92"/>
    </location>
</feature>
<proteinExistence type="predicted"/>
<dbReference type="EMBL" id="BAAABW010000026">
    <property type="protein sequence ID" value="GAA0365983.1"/>
    <property type="molecule type" value="Genomic_DNA"/>
</dbReference>
<keyword evidence="3" id="KW-1185">Reference proteome</keyword>